<evidence type="ECO:0000313" key="9">
    <source>
        <dbReference type="EMBL" id="CAG9176809.1"/>
    </source>
</evidence>
<evidence type="ECO:0000313" key="10">
    <source>
        <dbReference type="Proteomes" id="UP000706525"/>
    </source>
</evidence>
<feature type="signal peptide" evidence="7">
    <location>
        <begin position="1"/>
        <end position="28"/>
    </location>
</feature>
<feature type="chain" id="PRO_5046375826" description="Cytochrome c domain-containing protein" evidence="7">
    <location>
        <begin position="29"/>
        <end position="135"/>
    </location>
</feature>
<feature type="domain" description="Cytochrome c" evidence="8">
    <location>
        <begin position="29"/>
        <end position="128"/>
    </location>
</feature>
<dbReference type="InterPro" id="IPR050597">
    <property type="entry name" value="Cytochrome_c_Oxidase_Subunit"/>
</dbReference>
<keyword evidence="1" id="KW-0813">Transport</keyword>
<keyword evidence="7" id="KW-0732">Signal</keyword>
<accession>A0ABN7YTJ4</accession>
<keyword evidence="3 6" id="KW-0479">Metal-binding</keyword>
<dbReference type="Proteomes" id="UP000706525">
    <property type="component" value="Unassembled WGS sequence"/>
</dbReference>
<dbReference type="PANTHER" id="PTHR33751:SF9">
    <property type="entry name" value="CYTOCHROME C4"/>
    <property type="match status" value="1"/>
</dbReference>
<evidence type="ECO:0000256" key="2">
    <source>
        <dbReference type="ARBA" id="ARBA00022617"/>
    </source>
</evidence>
<evidence type="ECO:0000256" key="6">
    <source>
        <dbReference type="PROSITE-ProRule" id="PRU00433"/>
    </source>
</evidence>
<name>A0ABN7YTJ4_9BURK</name>
<evidence type="ECO:0000259" key="8">
    <source>
        <dbReference type="PROSITE" id="PS51007"/>
    </source>
</evidence>
<evidence type="ECO:0000256" key="7">
    <source>
        <dbReference type="SAM" id="SignalP"/>
    </source>
</evidence>
<proteinExistence type="predicted"/>
<dbReference type="EMBL" id="CAJZAG010000007">
    <property type="protein sequence ID" value="CAG9176809.1"/>
    <property type="molecule type" value="Genomic_DNA"/>
</dbReference>
<comment type="caution">
    <text evidence="9">The sequence shown here is derived from an EMBL/GenBank/DDBJ whole genome shotgun (WGS) entry which is preliminary data.</text>
</comment>
<reference evidence="9 10" key="1">
    <citation type="submission" date="2021-08" db="EMBL/GenBank/DDBJ databases">
        <authorList>
            <person name="Peeters C."/>
        </authorList>
    </citation>
    <scope>NUCLEOTIDE SEQUENCE [LARGE SCALE GENOMIC DNA]</scope>
    <source>
        <strain evidence="9 10">LMG 32289</strain>
    </source>
</reference>
<gene>
    <name evidence="9" type="ORF">LMG32289_03646</name>
</gene>
<dbReference type="InterPro" id="IPR009056">
    <property type="entry name" value="Cyt_c-like_dom"/>
</dbReference>
<dbReference type="SUPFAM" id="SSF46626">
    <property type="entry name" value="Cytochrome c"/>
    <property type="match status" value="1"/>
</dbReference>
<protein>
    <recommendedName>
        <fullName evidence="8">Cytochrome c domain-containing protein</fullName>
    </recommendedName>
</protein>
<dbReference type="InterPro" id="IPR036909">
    <property type="entry name" value="Cyt_c-like_dom_sf"/>
</dbReference>
<evidence type="ECO:0000256" key="4">
    <source>
        <dbReference type="ARBA" id="ARBA00022982"/>
    </source>
</evidence>
<sequence length="135" mass="14029">MTTTKTFSIVAAAATFMATAWLPATASAADIAAGRALVEKGGCVACHGAGLNKPIAPDYPKLAGQHADYLFHAMTGYQTSGNLLVGRTNAIMAGQMNANPAVTGKDGKPRPFTHKEVRDIAAYIESLPGDLVLKK</sequence>
<dbReference type="PANTHER" id="PTHR33751">
    <property type="entry name" value="CBB3-TYPE CYTOCHROME C OXIDASE SUBUNIT FIXP"/>
    <property type="match status" value="1"/>
</dbReference>
<keyword evidence="5 6" id="KW-0408">Iron</keyword>
<evidence type="ECO:0000256" key="1">
    <source>
        <dbReference type="ARBA" id="ARBA00022448"/>
    </source>
</evidence>
<organism evidence="9 10">
    <name type="scientific">Cupriavidus pampae</name>
    <dbReference type="NCBI Taxonomy" id="659251"/>
    <lineage>
        <taxon>Bacteria</taxon>
        <taxon>Pseudomonadati</taxon>
        <taxon>Pseudomonadota</taxon>
        <taxon>Betaproteobacteria</taxon>
        <taxon>Burkholderiales</taxon>
        <taxon>Burkholderiaceae</taxon>
        <taxon>Cupriavidus</taxon>
    </lineage>
</organism>
<dbReference type="Gene3D" id="1.10.760.10">
    <property type="entry name" value="Cytochrome c-like domain"/>
    <property type="match status" value="1"/>
</dbReference>
<keyword evidence="2 6" id="KW-0349">Heme</keyword>
<evidence type="ECO:0000256" key="5">
    <source>
        <dbReference type="ARBA" id="ARBA00023004"/>
    </source>
</evidence>
<dbReference type="PROSITE" id="PS51007">
    <property type="entry name" value="CYTC"/>
    <property type="match status" value="1"/>
</dbReference>
<evidence type="ECO:0000256" key="3">
    <source>
        <dbReference type="ARBA" id="ARBA00022723"/>
    </source>
</evidence>
<keyword evidence="4" id="KW-0249">Electron transport</keyword>
<keyword evidence="10" id="KW-1185">Reference proteome</keyword>
<dbReference type="Pfam" id="PF00034">
    <property type="entry name" value="Cytochrom_C"/>
    <property type="match status" value="1"/>
</dbReference>